<dbReference type="Proteomes" id="UP000193920">
    <property type="component" value="Unassembled WGS sequence"/>
</dbReference>
<dbReference type="AlphaFoldDB" id="A0A1Y2AJ59"/>
<gene>
    <name evidence="1" type="ORF">LY90DRAFT_515788</name>
</gene>
<protein>
    <submittedName>
        <fullName evidence="1">Uncharacterized protein</fullName>
    </submittedName>
</protein>
<proteinExistence type="predicted"/>
<reference evidence="1 2" key="1">
    <citation type="submission" date="2016-08" db="EMBL/GenBank/DDBJ databases">
        <title>A Parts List for Fungal Cellulosomes Revealed by Comparative Genomics.</title>
        <authorList>
            <consortium name="DOE Joint Genome Institute"/>
            <person name="Haitjema C.H."/>
            <person name="Gilmore S.P."/>
            <person name="Henske J.K."/>
            <person name="Solomon K.V."/>
            <person name="De Groot R."/>
            <person name="Kuo A."/>
            <person name="Mondo S.J."/>
            <person name="Salamov A.A."/>
            <person name="Labutti K."/>
            <person name="Zhao Z."/>
            <person name="Chiniquy J."/>
            <person name="Barry K."/>
            <person name="Brewer H.M."/>
            <person name="Purvine S.O."/>
            <person name="Wright A.T."/>
            <person name="Boxma B."/>
            <person name="Van Alen T."/>
            <person name="Hackstein J.H."/>
            <person name="Baker S.E."/>
            <person name="Grigoriev I.V."/>
            <person name="O'Malley M.A."/>
        </authorList>
    </citation>
    <scope>NUCLEOTIDE SEQUENCE [LARGE SCALE GENOMIC DNA]</scope>
    <source>
        <strain evidence="1 2">G1</strain>
    </source>
</reference>
<comment type="caution">
    <text evidence="1">The sequence shown here is derived from an EMBL/GenBank/DDBJ whole genome shotgun (WGS) entry which is preliminary data.</text>
</comment>
<accession>A0A1Y2AJ59</accession>
<keyword evidence="2" id="KW-1185">Reference proteome</keyword>
<name>A0A1Y2AJ59_9FUNG</name>
<sequence>MRKVYFQIILSVLKSSGYNKEYESLSGYKDYKDSYTVLHYFDEDDLYFTIKFGNTLDALMDNIDYKADIDEFCNIQFREISFPNLIENKDTDIYENELRNYIHEYCLRYNKMGAKNQYNSINDDNIIQLTYLLKKNEEEIYEDWYNQNLELIDDEKSSDYVVSEIMNIMKSNVAYSIINEYYLNKYNNSL</sequence>
<evidence type="ECO:0000313" key="1">
    <source>
        <dbReference type="EMBL" id="ORY21965.1"/>
    </source>
</evidence>
<evidence type="ECO:0000313" key="2">
    <source>
        <dbReference type="Proteomes" id="UP000193920"/>
    </source>
</evidence>
<dbReference type="EMBL" id="MCOG01000255">
    <property type="protein sequence ID" value="ORY21965.1"/>
    <property type="molecule type" value="Genomic_DNA"/>
</dbReference>
<organism evidence="1 2">
    <name type="scientific">Neocallimastix californiae</name>
    <dbReference type="NCBI Taxonomy" id="1754190"/>
    <lineage>
        <taxon>Eukaryota</taxon>
        <taxon>Fungi</taxon>
        <taxon>Fungi incertae sedis</taxon>
        <taxon>Chytridiomycota</taxon>
        <taxon>Chytridiomycota incertae sedis</taxon>
        <taxon>Neocallimastigomycetes</taxon>
        <taxon>Neocallimastigales</taxon>
        <taxon>Neocallimastigaceae</taxon>
        <taxon>Neocallimastix</taxon>
    </lineage>
</organism>